<dbReference type="Proteomes" id="UP001295469">
    <property type="component" value="Chromosome A03"/>
</dbReference>
<dbReference type="AlphaFoldDB" id="A0A816V0E7"/>
<feature type="compositionally biased region" description="Polar residues" evidence="1">
    <location>
        <begin position="85"/>
        <end position="94"/>
    </location>
</feature>
<evidence type="ECO:0000256" key="2">
    <source>
        <dbReference type="SAM" id="SignalP"/>
    </source>
</evidence>
<proteinExistence type="predicted"/>
<keyword evidence="2" id="KW-0732">Signal</keyword>
<protein>
    <submittedName>
        <fullName evidence="3">(rape) hypothetical protein</fullName>
    </submittedName>
</protein>
<feature type="compositionally biased region" description="Low complexity" evidence="1">
    <location>
        <begin position="67"/>
        <end position="80"/>
    </location>
</feature>
<gene>
    <name evidence="3" type="ORF">DARMORV10_A03P11240.1</name>
</gene>
<dbReference type="EMBL" id="HG994357">
    <property type="protein sequence ID" value="CAF2120889.1"/>
    <property type="molecule type" value="Genomic_DNA"/>
</dbReference>
<organism evidence="3">
    <name type="scientific">Brassica napus</name>
    <name type="common">Rape</name>
    <dbReference type="NCBI Taxonomy" id="3708"/>
    <lineage>
        <taxon>Eukaryota</taxon>
        <taxon>Viridiplantae</taxon>
        <taxon>Streptophyta</taxon>
        <taxon>Embryophyta</taxon>
        <taxon>Tracheophyta</taxon>
        <taxon>Spermatophyta</taxon>
        <taxon>Magnoliopsida</taxon>
        <taxon>eudicotyledons</taxon>
        <taxon>Gunneridae</taxon>
        <taxon>Pentapetalae</taxon>
        <taxon>rosids</taxon>
        <taxon>malvids</taxon>
        <taxon>Brassicales</taxon>
        <taxon>Brassicaceae</taxon>
        <taxon>Brassiceae</taxon>
        <taxon>Brassica</taxon>
    </lineage>
</organism>
<feature type="signal peptide" evidence="2">
    <location>
        <begin position="1"/>
        <end position="19"/>
    </location>
</feature>
<reference evidence="3" key="1">
    <citation type="submission" date="2021-01" db="EMBL/GenBank/DDBJ databases">
        <authorList>
            <consortium name="Genoscope - CEA"/>
            <person name="William W."/>
        </authorList>
    </citation>
    <scope>NUCLEOTIDE SEQUENCE</scope>
</reference>
<accession>A0A816V0E7</accession>
<feature type="chain" id="PRO_5032645820" evidence="2">
    <location>
        <begin position="20"/>
        <end position="94"/>
    </location>
</feature>
<sequence>MAQGLDLIWTVNASLVVSSASWSWSASSSANHSPYAYQGTDQPWGQTVETKNSLHIVSELEKPKTQTLSSAVKTTVTSSAEDLESNLSSISSQR</sequence>
<evidence type="ECO:0000256" key="1">
    <source>
        <dbReference type="SAM" id="MobiDB-lite"/>
    </source>
</evidence>
<name>A0A816V0E7_BRANA</name>
<feature type="region of interest" description="Disordered" evidence="1">
    <location>
        <begin position="67"/>
        <end position="94"/>
    </location>
</feature>
<evidence type="ECO:0000313" key="3">
    <source>
        <dbReference type="EMBL" id="CAF2120889.1"/>
    </source>
</evidence>